<dbReference type="InterPro" id="IPR019887">
    <property type="entry name" value="Tscrpt_reg_AsnC/Lrp_C"/>
</dbReference>
<reference evidence="6" key="1">
    <citation type="submission" date="2010-12" db="EMBL/GenBank/DDBJ databases">
        <title>Complete sequence of Variovorax paradoxus EPS.</title>
        <authorList>
            <consortium name="US DOE Joint Genome Institute"/>
            <person name="Lucas S."/>
            <person name="Copeland A."/>
            <person name="Lapidus A."/>
            <person name="Cheng J.-F."/>
            <person name="Goodwin L."/>
            <person name="Pitluck S."/>
            <person name="Teshima H."/>
            <person name="Detter J.C."/>
            <person name="Han C."/>
            <person name="Tapia R."/>
            <person name="Land M."/>
            <person name="Hauser L."/>
            <person name="Kyrpides N."/>
            <person name="Ivanova N."/>
            <person name="Ovchinnikova G."/>
            <person name="Orwin P."/>
            <person name="Han J.-I.G."/>
            <person name="Woyke T."/>
        </authorList>
    </citation>
    <scope>NUCLEOTIDE SEQUENCE [LARGE SCALE GENOMIC DNA]</scope>
    <source>
        <strain evidence="6">EPS</strain>
    </source>
</reference>
<dbReference type="SUPFAM" id="SSF54909">
    <property type="entry name" value="Dimeric alpha+beta barrel"/>
    <property type="match status" value="1"/>
</dbReference>
<keyword evidence="2" id="KW-0238">DNA-binding</keyword>
<dbReference type="PANTHER" id="PTHR30154">
    <property type="entry name" value="LEUCINE-RESPONSIVE REGULATORY PROTEIN"/>
    <property type="match status" value="1"/>
</dbReference>
<dbReference type="Gene3D" id="1.10.10.10">
    <property type="entry name" value="Winged helix-like DNA-binding domain superfamily/Winged helix DNA-binding domain"/>
    <property type="match status" value="1"/>
</dbReference>
<evidence type="ECO:0000256" key="1">
    <source>
        <dbReference type="ARBA" id="ARBA00023015"/>
    </source>
</evidence>
<dbReference type="InterPro" id="IPR036388">
    <property type="entry name" value="WH-like_DNA-bd_sf"/>
</dbReference>
<dbReference type="SUPFAM" id="SSF46785">
    <property type="entry name" value="Winged helix' DNA-binding domain"/>
    <property type="match status" value="1"/>
</dbReference>
<evidence type="ECO:0000256" key="2">
    <source>
        <dbReference type="ARBA" id="ARBA00023125"/>
    </source>
</evidence>
<gene>
    <name evidence="5" type="ordered locus">Varpa_1075</name>
</gene>
<dbReference type="eggNOG" id="COG1522">
    <property type="taxonomic scope" value="Bacteria"/>
</dbReference>
<evidence type="ECO:0000256" key="3">
    <source>
        <dbReference type="ARBA" id="ARBA00023163"/>
    </source>
</evidence>
<dbReference type="AlphaFoldDB" id="E6UVR0"/>
<dbReference type="GO" id="GO:0006355">
    <property type="term" value="P:regulation of DNA-templated transcription"/>
    <property type="evidence" value="ECO:0007669"/>
    <property type="project" value="UniProtKB-ARBA"/>
</dbReference>
<dbReference type="InterPro" id="IPR011991">
    <property type="entry name" value="ArsR-like_HTH"/>
</dbReference>
<dbReference type="RefSeq" id="WP_013539538.1">
    <property type="nucleotide sequence ID" value="NC_014931.1"/>
</dbReference>
<evidence type="ECO:0000313" key="5">
    <source>
        <dbReference type="EMBL" id="ADU35293.1"/>
    </source>
</evidence>
<dbReference type="PANTHER" id="PTHR30154:SF34">
    <property type="entry name" value="TRANSCRIPTIONAL REGULATOR AZLB"/>
    <property type="match status" value="1"/>
</dbReference>
<sequence length="173" mass="19770">MADEAASRPLKLDRIDLQILAIIQQDARLTNVMLAERIGLSASPCLERVRRLEKGKLVTAYRAVLNLEKLIPHLYTYMEVTLKSHHAQDFMRFEKYVLKQPEMLTCSLISGDFDYLIRVISTDIAHLHAISERMFNAEVGVEKHFTYICVKTVKDTTEVPIDALLAARQRTAL</sequence>
<feature type="domain" description="HTH asnC-type" evidence="4">
    <location>
        <begin position="12"/>
        <end position="91"/>
    </location>
</feature>
<dbReference type="Gene3D" id="3.30.70.920">
    <property type="match status" value="1"/>
</dbReference>
<dbReference type="STRING" id="595537.Varpa_1075"/>
<dbReference type="CDD" id="cd00090">
    <property type="entry name" value="HTH_ARSR"/>
    <property type="match status" value="1"/>
</dbReference>
<evidence type="ECO:0000313" key="6">
    <source>
        <dbReference type="Proteomes" id="UP000008917"/>
    </source>
</evidence>
<organism evidence="5 6">
    <name type="scientific">Variovorax paradoxus (strain EPS)</name>
    <dbReference type="NCBI Taxonomy" id="595537"/>
    <lineage>
        <taxon>Bacteria</taxon>
        <taxon>Pseudomonadati</taxon>
        <taxon>Pseudomonadota</taxon>
        <taxon>Betaproteobacteria</taxon>
        <taxon>Burkholderiales</taxon>
        <taxon>Comamonadaceae</taxon>
        <taxon>Variovorax</taxon>
    </lineage>
</organism>
<keyword evidence="3" id="KW-0804">Transcription</keyword>
<dbReference type="InterPro" id="IPR019888">
    <property type="entry name" value="Tscrpt_reg_AsnC-like"/>
</dbReference>
<dbReference type="GO" id="GO:0043200">
    <property type="term" value="P:response to amino acid"/>
    <property type="evidence" value="ECO:0007669"/>
    <property type="project" value="TreeGrafter"/>
</dbReference>
<reference evidence="5 6" key="2">
    <citation type="journal article" date="2013" name="Genome Announc.">
        <title>Genome of the Root-Associated Plant Growth-Promoting Bacterium Variovorax paradoxus Strain EPS.</title>
        <authorList>
            <person name="Han J.I."/>
            <person name="Spain J.C."/>
            <person name="Leadbetter J.R."/>
            <person name="Ovchinnikova G."/>
            <person name="Goodwin L.A."/>
            <person name="Han C.S."/>
            <person name="Woyke T."/>
            <person name="Davenport K.W."/>
            <person name="Orwin P.M."/>
        </authorList>
    </citation>
    <scope>NUCLEOTIDE SEQUENCE [LARGE SCALE GENOMIC DNA]</scope>
    <source>
        <strain evidence="5 6">EPS</strain>
    </source>
</reference>
<dbReference type="EMBL" id="CP002417">
    <property type="protein sequence ID" value="ADU35293.1"/>
    <property type="molecule type" value="Genomic_DNA"/>
</dbReference>
<dbReference type="InterPro" id="IPR011008">
    <property type="entry name" value="Dimeric_a/b-barrel"/>
</dbReference>
<dbReference type="HOGENOM" id="CLU_091233_0_0_4"/>
<dbReference type="Pfam" id="PF13412">
    <property type="entry name" value="HTH_24"/>
    <property type="match status" value="1"/>
</dbReference>
<evidence type="ECO:0000259" key="4">
    <source>
        <dbReference type="PROSITE" id="PS50956"/>
    </source>
</evidence>
<dbReference type="SMART" id="SM00344">
    <property type="entry name" value="HTH_ASNC"/>
    <property type="match status" value="1"/>
</dbReference>
<protein>
    <submittedName>
        <fullName evidence="5">Transcriptional regulator, AsnC family</fullName>
    </submittedName>
</protein>
<name>E6UVR0_VARPE</name>
<dbReference type="PRINTS" id="PR00033">
    <property type="entry name" value="HTHASNC"/>
</dbReference>
<dbReference type="InterPro" id="IPR000485">
    <property type="entry name" value="AsnC-type_HTH_dom"/>
</dbReference>
<dbReference type="KEGG" id="vpe:Varpa_1075"/>
<dbReference type="Pfam" id="PF01037">
    <property type="entry name" value="AsnC_trans_reg"/>
    <property type="match status" value="1"/>
</dbReference>
<dbReference type="InterPro" id="IPR036390">
    <property type="entry name" value="WH_DNA-bd_sf"/>
</dbReference>
<dbReference type="GO" id="GO:0043565">
    <property type="term" value="F:sequence-specific DNA binding"/>
    <property type="evidence" value="ECO:0007669"/>
    <property type="project" value="InterPro"/>
</dbReference>
<proteinExistence type="predicted"/>
<dbReference type="GO" id="GO:0005829">
    <property type="term" value="C:cytosol"/>
    <property type="evidence" value="ECO:0007669"/>
    <property type="project" value="TreeGrafter"/>
</dbReference>
<dbReference type="Proteomes" id="UP000008917">
    <property type="component" value="Chromosome"/>
</dbReference>
<accession>E6UVR0</accession>
<dbReference type="PROSITE" id="PS50956">
    <property type="entry name" value="HTH_ASNC_2"/>
    <property type="match status" value="1"/>
</dbReference>
<keyword evidence="1" id="KW-0805">Transcription regulation</keyword>